<feature type="region of interest" description="Disordered" evidence="1">
    <location>
        <begin position="384"/>
        <end position="415"/>
    </location>
</feature>
<evidence type="ECO:0000313" key="3">
    <source>
        <dbReference type="EMBL" id="GJN11389.1"/>
    </source>
</evidence>
<dbReference type="EMBL" id="BQKI01000018">
    <property type="protein sequence ID" value="GJN11389.1"/>
    <property type="molecule type" value="Genomic_DNA"/>
</dbReference>
<dbReference type="SUPFAM" id="SSF54277">
    <property type="entry name" value="CAD &amp; PB1 domains"/>
    <property type="match status" value="1"/>
</dbReference>
<evidence type="ECO:0000256" key="1">
    <source>
        <dbReference type="SAM" id="MobiDB-lite"/>
    </source>
</evidence>
<keyword evidence="4" id="KW-1185">Reference proteome</keyword>
<feature type="compositionally biased region" description="Low complexity" evidence="1">
    <location>
        <begin position="293"/>
        <end position="310"/>
    </location>
</feature>
<evidence type="ECO:0000313" key="4">
    <source>
        <dbReference type="Proteomes" id="UP001054889"/>
    </source>
</evidence>
<comment type="caution">
    <text evidence="3">The sequence shown here is derived from an EMBL/GenBank/DDBJ whole genome shotgun (WGS) entry which is preliminary data.</text>
</comment>
<feature type="domain" description="PB1" evidence="2">
    <location>
        <begin position="109"/>
        <end position="208"/>
    </location>
</feature>
<dbReference type="CDD" id="cd06410">
    <property type="entry name" value="PB1_UP2"/>
    <property type="match status" value="1"/>
</dbReference>
<gene>
    <name evidence="3" type="primary">ga29576</name>
    <name evidence="3" type="ORF">PR202_ga29576</name>
</gene>
<feature type="compositionally biased region" description="Pro residues" evidence="1">
    <location>
        <begin position="68"/>
        <end position="86"/>
    </location>
</feature>
<dbReference type="AlphaFoldDB" id="A0AAV5DLY2"/>
<evidence type="ECO:0000259" key="2">
    <source>
        <dbReference type="SMART" id="SM00666"/>
    </source>
</evidence>
<dbReference type="PANTHER" id="PTHR31066">
    <property type="entry name" value="OS05G0427100 PROTEIN-RELATED"/>
    <property type="match status" value="1"/>
</dbReference>
<sequence>MTSSHHADASSASSTPRSTASGGNGGNGQHPRPPTMASSHHGDSSASASTPRSNASANNGGNGHHLQPPLPPAPAPVQVAPAPPVPVQANAGPQVRLMTSFGGCILPRPGDRRLRYVGGDTRIVSLPRATASYATLVAAFARIAPNLFAPGAPHPTLKYKLPLDDIDSLISISSDDDVDHLMDELDRLEYLNAHVAKPERLRVFIFAPQPHAAGAFGSIFSGAGGEAACDQWFLDALNAPTPSSGERDSSSMISDLPDYLFGLDIASDEPSPSTNAARNKSDPETPSGDDDAPAAAAGEGEPSYAPSVGSPWPAPPPPYMGQPVYYLPVQPVHYPSVQSGGYIPRPVYTMVGGGGSEQPVHIYPAPGGMGGVYGVPHPLQPLQPMMYAPPRPVVHTAEAKPPSEKGAQSSPQSSP</sequence>
<accession>A0AAV5DLY2</accession>
<proteinExistence type="predicted"/>
<feature type="region of interest" description="Disordered" evidence="1">
    <location>
        <begin position="1"/>
        <end position="88"/>
    </location>
</feature>
<dbReference type="Pfam" id="PF00564">
    <property type="entry name" value="PB1"/>
    <property type="match status" value="1"/>
</dbReference>
<dbReference type="SMART" id="SM00666">
    <property type="entry name" value="PB1"/>
    <property type="match status" value="1"/>
</dbReference>
<organism evidence="3 4">
    <name type="scientific">Eleusine coracana subsp. coracana</name>
    <dbReference type="NCBI Taxonomy" id="191504"/>
    <lineage>
        <taxon>Eukaryota</taxon>
        <taxon>Viridiplantae</taxon>
        <taxon>Streptophyta</taxon>
        <taxon>Embryophyta</taxon>
        <taxon>Tracheophyta</taxon>
        <taxon>Spermatophyta</taxon>
        <taxon>Magnoliopsida</taxon>
        <taxon>Liliopsida</taxon>
        <taxon>Poales</taxon>
        <taxon>Poaceae</taxon>
        <taxon>PACMAD clade</taxon>
        <taxon>Chloridoideae</taxon>
        <taxon>Cynodonteae</taxon>
        <taxon>Eleusininae</taxon>
        <taxon>Eleusine</taxon>
    </lineage>
</organism>
<name>A0AAV5DLY2_ELECO</name>
<feature type="compositionally biased region" description="Low complexity" evidence="1">
    <location>
        <begin position="9"/>
        <end position="21"/>
    </location>
</feature>
<dbReference type="PANTHER" id="PTHR31066:SF33">
    <property type="entry name" value="OS07G0556300 PROTEIN"/>
    <property type="match status" value="1"/>
</dbReference>
<feature type="compositionally biased region" description="Low complexity" evidence="1">
    <location>
        <begin position="44"/>
        <end position="59"/>
    </location>
</feature>
<dbReference type="InterPro" id="IPR000270">
    <property type="entry name" value="PB1_dom"/>
</dbReference>
<dbReference type="InterPro" id="IPR053198">
    <property type="entry name" value="Gynoecium_Dev_Regulator"/>
</dbReference>
<feature type="compositionally biased region" description="Polar residues" evidence="1">
    <location>
        <begin position="406"/>
        <end position="415"/>
    </location>
</feature>
<protein>
    <recommendedName>
        <fullName evidence="2">PB1 domain-containing protein</fullName>
    </recommendedName>
</protein>
<reference evidence="3" key="2">
    <citation type="submission" date="2021-12" db="EMBL/GenBank/DDBJ databases">
        <title>Resequencing data analysis of finger millet.</title>
        <authorList>
            <person name="Hatakeyama M."/>
            <person name="Aluri S."/>
            <person name="Balachadran M.T."/>
            <person name="Sivarajan S.R."/>
            <person name="Poveda L."/>
            <person name="Shimizu-Inatsugi R."/>
            <person name="Schlapbach R."/>
            <person name="Sreeman S.M."/>
            <person name="Shimizu K.K."/>
        </authorList>
    </citation>
    <scope>NUCLEOTIDE SEQUENCE</scope>
</reference>
<dbReference type="Proteomes" id="UP001054889">
    <property type="component" value="Unassembled WGS sequence"/>
</dbReference>
<feature type="region of interest" description="Disordered" evidence="1">
    <location>
        <begin position="264"/>
        <end position="310"/>
    </location>
</feature>
<reference evidence="3" key="1">
    <citation type="journal article" date="2018" name="DNA Res.">
        <title>Multiple hybrid de novo genome assembly of finger millet, an orphan allotetraploid crop.</title>
        <authorList>
            <person name="Hatakeyama M."/>
            <person name="Aluri S."/>
            <person name="Balachadran M.T."/>
            <person name="Sivarajan S.R."/>
            <person name="Patrignani A."/>
            <person name="Gruter S."/>
            <person name="Poveda L."/>
            <person name="Shimizu-Inatsugi R."/>
            <person name="Baeten J."/>
            <person name="Francoijs K.J."/>
            <person name="Nataraja K.N."/>
            <person name="Reddy Y.A.N."/>
            <person name="Phadnis S."/>
            <person name="Ravikumar R.L."/>
            <person name="Schlapbach R."/>
            <person name="Sreeman S.M."/>
            <person name="Shimizu K.K."/>
        </authorList>
    </citation>
    <scope>NUCLEOTIDE SEQUENCE</scope>
</reference>